<dbReference type="InterPro" id="IPR000953">
    <property type="entry name" value="Chromo/chromo_shadow_dom"/>
</dbReference>
<feature type="compositionally biased region" description="Polar residues" evidence="7">
    <location>
        <begin position="1919"/>
        <end position="1945"/>
    </location>
</feature>
<keyword evidence="5" id="KW-0862">Zinc</keyword>
<evidence type="ECO:0000256" key="4">
    <source>
        <dbReference type="ARBA" id="ARBA00022801"/>
    </source>
</evidence>
<dbReference type="OrthoDB" id="885191at2759"/>
<dbReference type="SMART" id="SM00249">
    <property type="entry name" value="PHD"/>
    <property type="match status" value="1"/>
</dbReference>
<evidence type="ECO:0000256" key="3">
    <source>
        <dbReference type="ARBA" id="ARBA00022771"/>
    </source>
</evidence>
<name>A0A2R6P7F6_ACTCC</name>
<evidence type="ECO:0000256" key="5">
    <source>
        <dbReference type="ARBA" id="ARBA00022833"/>
    </source>
</evidence>
<dbReference type="InterPro" id="IPR039322">
    <property type="entry name" value="MOM1"/>
</dbReference>
<dbReference type="OMA" id="CRCERRM"/>
<dbReference type="InParanoid" id="A0A2R6P7F6"/>
<evidence type="ECO:0000256" key="6">
    <source>
        <dbReference type="PROSITE-ProRule" id="PRU00146"/>
    </source>
</evidence>
<dbReference type="InterPro" id="IPR016197">
    <property type="entry name" value="Chromo-like_dom_sf"/>
</dbReference>
<feature type="region of interest" description="Disordered" evidence="7">
    <location>
        <begin position="2190"/>
        <end position="2220"/>
    </location>
</feature>
<keyword evidence="11" id="KW-0067">ATP-binding</keyword>
<comment type="caution">
    <text evidence="11">The sequence shown here is derived from an EMBL/GenBank/DDBJ whole genome shotgun (WGS) entry which is preliminary data.</text>
</comment>
<dbReference type="InterPro" id="IPR000330">
    <property type="entry name" value="SNF2_N"/>
</dbReference>
<dbReference type="InterPro" id="IPR027417">
    <property type="entry name" value="P-loop_NTPase"/>
</dbReference>
<keyword evidence="2" id="KW-0677">Repeat</keyword>
<dbReference type="FunCoup" id="A0A2R6P7F6">
    <property type="interactions" value="1505"/>
</dbReference>
<dbReference type="Proteomes" id="UP000241394">
    <property type="component" value="Chromosome LG28"/>
</dbReference>
<dbReference type="PROSITE" id="PS51194">
    <property type="entry name" value="HELICASE_CTER"/>
    <property type="match status" value="1"/>
</dbReference>
<dbReference type="Gene3D" id="2.40.50.40">
    <property type="match status" value="2"/>
</dbReference>
<dbReference type="PROSITE" id="PS50016">
    <property type="entry name" value="ZF_PHD_2"/>
    <property type="match status" value="1"/>
</dbReference>
<evidence type="ECO:0000256" key="7">
    <source>
        <dbReference type="SAM" id="MobiDB-lite"/>
    </source>
</evidence>
<dbReference type="GO" id="GO:0031507">
    <property type="term" value="P:heterochromatin formation"/>
    <property type="evidence" value="ECO:0007669"/>
    <property type="project" value="InterPro"/>
</dbReference>
<dbReference type="GO" id="GO:0004386">
    <property type="term" value="F:helicase activity"/>
    <property type="evidence" value="ECO:0007669"/>
    <property type="project" value="UniProtKB-KW"/>
</dbReference>
<dbReference type="InterPro" id="IPR049730">
    <property type="entry name" value="SNF2/RAD54-like_C"/>
</dbReference>
<feature type="compositionally biased region" description="Low complexity" evidence="7">
    <location>
        <begin position="2294"/>
        <end position="2310"/>
    </location>
</feature>
<evidence type="ECO:0000256" key="1">
    <source>
        <dbReference type="ARBA" id="ARBA00022723"/>
    </source>
</evidence>
<dbReference type="Pfam" id="PF25029">
    <property type="entry name" value="MOM1"/>
    <property type="match status" value="1"/>
</dbReference>
<dbReference type="Pfam" id="PF00176">
    <property type="entry name" value="SNF2-rel_dom"/>
    <property type="match status" value="1"/>
</dbReference>
<organism evidence="11 12">
    <name type="scientific">Actinidia chinensis var. chinensis</name>
    <name type="common">Chinese soft-hair kiwi</name>
    <dbReference type="NCBI Taxonomy" id="1590841"/>
    <lineage>
        <taxon>Eukaryota</taxon>
        <taxon>Viridiplantae</taxon>
        <taxon>Streptophyta</taxon>
        <taxon>Embryophyta</taxon>
        <taxon>Tracheophyta</taxon>
        <taxon>Spermatophyta</taxon>
        <taxon>Magnoliopsida</taxon>
        <taxon>eudicotyledons</taxon>
        <taxon>Gunneridae</taxon>
        <taxon>Pentapetalae</taxon>
        <taxon>asterids</taxon>
        <taxon>Ericales</taxon>
        <taxon>Actinidiaceae</taxon>
        <taxon>Actinidia</taxon>
    </lineage>
</organism>
<dbReference type="Gene3D" id="3.30.40.10">
    <property type="entry name" value="Zinc/RING finger domain, C3HC4 (zinc finger)"/>
    <property type="match status" value="1"/>
</dbReference>
<keyword evidence="11" id="KW-0347">Helicase</keyword>
<keyword evidence="11" id="KW-0547">Nucleotide-binding</keyword>
<dbReference type="PANTHER" id="PTHR35116">
    <property type="entry name" value="HELICASE PROTEIN MOM1"/>
    <property type="match status" value="1"/>
</dbReference>
<keyword evidence="12" id="KW-1185">Reference proteome</keyword>
<feature type="compositionally biased region" description="Basic and acidic residues" evidence="7">
    <location>
        <begin position="63"/>
        <end position="72"/>
    </location>
</feature>
<feature type="compositionally biased region" description="Polar residues" evidence="7">
    <location>
        <begin position="47"/>
        <end position="62"/>
    </location>
</feature>
<feature type="region of interest" description="Disordered" evidence="7">
    <location>
        <begin position="1298"/>
        <end position="1318"/>
    </location>
</feature>
<evidence type="ECO:0000313" key="12">
    <source>
        <dbReference type="Proteomes" id="UP000241394"/>
    </source>
</evidence>
<dbReference type="EMBL" id="NKQK01000028">
    <property type="protein sequence ID" value="PSR86582.1"/>
    <property type="molecule type" value="Genomic_DNA"/>
</dbReference>
<dbReference type="InterPro" id="IPR019786">
    <property type="entry name" value="Zinc_finger_PHD-type_CS"/>
</dbReference>
<sequence>MVNDTRCTRRSKDDEITSPTKTAIKSKGSSTSGSPTTDTSGLRRSTRGTPSRKQISSSPSTTRKSERLEKRTSTTIPVKRKNEIVEKQKVSIPLRRSDRGKKHLLPSSSGSRKSEKGSDSSDIERKNLKREKSMKQLTLESREINRRGKQDPKPVGMKKKRMDARTYISFFKQQLRRDTAPDTNEELERPNKLSQVDSNCCGGSLFGQVKDVEDGGEECSEGMGGHLRVECTERASERILERSVSGLKNLDTEALGNHGEVEVSCTSQKSSSSEDRLNTSDGDGFNDSKSGQRLKATIDDAERVQVDCSSVEKSRTPELVDSACMGRINDGDIDEKIGDRVAAKRKRHSVQMDCNASTTFASKHSCTSNKDAAAAPSFKCIANIVGTCHICSKRRRVDYDSIVQELCVCNVALNKSSRDSPFQKDRGETEANVQGPIEKNDGTAQQESPLNAQIDGFQKLCVICKLGGKLLCCVGKGCKRRYHPSCLDPPLDDVAHGDWHCCFCVKKKIELGVYSVSEGVDSVWDAREVEVRDTRGSQKQKQYFVGYKGLSRVHNHWVPESQLILEAPLLVSKFNGNNQIMKWKEQWRTPHRLLKKRLLRFPERQDDYHNDYTGDISDCGCEWLVKWCGLDYENSTWELESAAFLKSPQAQSLIRKYENRRQRAKRAASFSQLDKKKGPLVKIPKPPAGVVPSMNSFQLSFINKLREYWHAGRNAVVIGDQDRITKVILFILSLLANVSQPFLIISNSSTLALWEAEFLSLGPSTDVVVYSGNKDSRRIIRAYEFYDEGGSMMFQILLSPIEALVEDFETLECLRWEAIIVDECQCSGISKHFEQIKMLSTDLRVLLFNGQLKDSILDHVNVLSLLESFSNLDSSNGLETKLNANLDKLKERLSQFIAYECKSNFSRFLEYWVPVPLSNIQLEQYCATLLSNFLPLRSGWKKDLIEVLRDIHISARKSCDHPYIVDPLLQSCLTKDLPAIEYLDVGIKASGKLQFLDTILSEIQNQGLRVVILFQSISGSGRDTIGDILEDFIRQRFGADCYERIDGCVLPSKKQAILNNFNGKGSGKFVFLLENHACHPSVKLSAVDTIVIFDSDWNPTNDLRALQKISIVSSFEQIKIFRLYSAFTVEEKVLVLATQDVILDSNIQSFSRNTLLMWGAAYLFNKLEEFHGCNISTTGANIYSEPSLLKDISKEFLTLLGQDSEKTSINNSLIIRVQHCGGAYRKNVPMLGELKIQSSDGEEPVVFWTKLLEGRNPHWRYSSGPSQRSRKRVQQFGNLPMTPENEIGEVVKKRKKAVNNSADAASPRSRLKEGELPGDRGGGFAVPAGNGSQLLPSSSACITDALQEKHASTSLLPEVPMVESEEGNGLRDVQKHLYFLLKPEISRLCEVLKLSEDVKVMAGKFLEYIIDNHKVIREPTSIFQAFQISLCWIAASMLKYKIDKKESISLAKQQLNFVCTEEEANNVCSMLRLLKKMFLHDAEYFKESERAKDYVSSAEDIVKELHDARKSLPTTFSQQNVKLEVEERLENQESAEDQLLSQLEQAPTHNIENKEISKSIEFMQKKCEKRMKKLIRKQQEEIQEFYSIWEKEKVQLEKQHRLESALVRSIHSNNLVRSDKLKRLDDEFAKKMDEHNQQKGIRLKDIEVKQLAERNEKRKDAAHLLEELKSWVQAKVSVELPMNGAEFRAITEHRVHNVPENVVFVSGCLVEEHSPNTMQPSELVQSDIPRTAASEAVGCGDAIETPTITLRPNDETDAVSMALHGTSVTGSGPPYNIHSSADASENNVCVNLPSSEEQILGEASSRAQEVPESALYELMGAADSVEIVNPNGESNREVSQSEDLDIPILDTVTNLNDAVGNSINGASLSVGLSLVETLLVQPVVTPVRADMSSQNLVIQYEHTQSSISVGMHDSDSPARGNQNVLSPSTDSPVDQNQLDSGSASGVEQPRNEGQVASLNVVTPQRFEPAILSSQAVLQHGVNLGSPPIHVTDDPLGLNQSDLHVAIRIDHPPSNDRLTSFQNAEASSPVNEEMTRLLNQVVSGTHLGMDPPMDTLGRIETHLPLHSAYQVASRMPTPPLYADPLQNELERLRKETEQTIKAYGDMKLRLKSDWEKEIEEIIAEIRQKYEAKFKDAESEFLLKKKELDTTHNKVLMNKILAEAFRSKCLYLRPSRPSAMQQVVASNLMQQAQSSQAAPRPSLVTSSAPVVPGSTSQDTTAPPLQVVHHPSALFSSGPARPPLIAPITPRTGNSHMVGELRAPAPHLQAFRPPSSVPANGIASQPRGLPSHQAPRSFPVTSPSVPIISSKSLPPTPPTYYGRAPQPEVIRGLPSLQNSSLSAMGLLVHVNNQPGANPPNILPPLPDFSSGFGSLDLSQFGAPGVGGVNVDSGVATDVVCLSSDDE</sequence>
<feature type="domain" description="PHD-type" evidence="9">
    <location>
        <begin position="458"/>
        <end position="507"/>
    </location>
</feature>
<dbReference type="InterPro" id="IPR001965">
    <property type="entry name" value="Znf_PHD"/>
</dbReference>
<evidence type="ECO:0000256" key="2">
    <source>
        <dbReference type="ARBA" id="ARBA00022737"/>
    </source>
</evidence>
<evidence type="ECO:0000259" key="10">
    <source>
        <dbReference type="PROSITE" id="PS51194"/>
    </source>
</evidence>
<dbReference type="Gramene" id="PSR86582">
    <property type="protein sequence ID" value="PSR86582"/>
    <property type="gene ID" value="CEY00_Acc32205"/>
</dbReference>
<dbReference type="PANTHER" id="PTHR35116:SF2">
    <property type="entry name" value="ATP-DEPENDENT HELICASE FAMILY PROTEIN-RELATED"/>
    <property type="match status" value="1"/>
</dbReference>
<proteinExistence type="predicted"/>
<dbReference type="Pfam" id="PF00271">
    <property type="entry name" value="Helicase_C"/>
    <property type="match status" value="1"/>
</dbReference>
<protein>
    <submittedName>
        <fullName evidence="11">Helicase protein</fullName>
    </submittedName>
</protein>
<reference evidence="12" key="2">
    <citation type="journal article" date="2018" name="BMC Genomics">
        <title>A manually annotated Actinidia chinensis var. chinensis (kiwifruit) genome highlights the challenges associated with draft genomes and gene prediction in plants.</title>
        <authorList>
            <person name="Pilkington S.M."/>
            <person name="Crowhurst R."/>
            <person name="Hilario E."/>
            <person name="Nardozza S."/>
            <person name="Fraser L."/>
            <person name="Peng Y."/>
            <person name="Gunaseelan K."/>
            <person name="Simpson R."/>
            <person name="Tahir J."/>
            <person name="Deroles S.C."/>
            <person name="Templeton K."/>
            <person name="Luo Z."/>
            <person name="Davy M."/>
            <person name="Cheng C."/>
            <person name="McNeilage M."/>
            <person name="Scaglione D."/>
            <person name="Liu Y."/>
            <person name="Zhang Q."/>
            <person name="Datson P."/>
            <person name="De Silva N."/>
            <person name="Gardiner S.E."/>
            <person name="Bassett H."/>
            <person name="Chagne D."/>
            <person name="McCallum J."/>
            <person name="Dzierzon H."/>
            <person name="Deng C."/>
            <person name="Wang Y.Y."/>
            <person name="Barron L."/>
            <person name="Manako K."/>
            <person name="Bowen J."/>
            <person name="Foster T.M."/>
            <person name="Erridge Z.A."/>
            <person name="Tiffin H."/>
            <person name="Waite C.N."/>
            <person name="Davies K.M."/>
            <person name="Grierson E.P."/>
            <person name="Laing W.A."/>
            <person name="Kirk R."/>
            <person name="Chen X."/>
            <person name="Wood M."/>
            <person name="Montefiori M."/>
            <person name="Brummell D.A."/>
            <person name="Schwinn K.E."/>
            <person name="Catanach A."/>
            <person name="Fullerton C."/>
            <person name="Li D."/>
            <person name="Meiyalaghan S."/>
            <person name="Nieuwenhuizen N."/>
            <person name="Read N."/>
            <person name="Prakash R."/>
            <person name="Hunter D."/>
            <person name="Zhang H."/>
            <person name="McKenzie M."/>
            <person name="Knabel M."/>
            <person name="Harris A."/>
            <person name="Allan A.C."/>
            <person name="Gleave A."/>
            <person name="Chen A."/>
            <person name="Janssen B.J."/>
            <person name="Plunkett B."/>
            <person name="Ampomah-Dwamena C."/>
            <person name="Voogd C."/>
            <person name="Leif D."/>
            <person name="Lafferty D."/>
            <person name="Souleyre E.J.F."/>
            <person name="Varkonyi-Gasic E."/>
            <person name="Gambi F."/>
            <person name="Hanley J."/>
            <person name="Yao J.L."/>
            <person name="Cheung J."/>
            <person name="David K.M."/>
            <person name="Warren B."/>
            <person name="Marsh K."/>
            <person name="Snowden K.C."/>
            <person name="Lin-Wang K."/>
            <person name="Brian L."/>
            <person name="Martinez-Sanchez M."/>
            <person name="Wang M."/>
            <person name="Ileperuma N."/>
            <person name="Macnee N."/>
            <person name="Campin R."/>
            <person name="McAtee P."/>
            <person name="Drummond R.S.M."/>
            <person name="Espley R.V."/>
            <person name="Ireland H.S."/>
            <person name="Wu R."/>
            <person name="Atkinson R.G."/>
            <person name="Karunairetnam S."/>
            <person name="Bulley S."/>
            <person name="Chunkath S."/>
            <person name="Hanley Z."/>
            <person name="Storey R."/>
            <person name="Thrimawithana A.H."/>
            <person name="Thomson S."/>
            <person name="David C."/>
            <person name="Testolin R."/>
            <person name="Huang H."/>
            <person name="Hellens R.P."/>
            <person name="Schaffer R.J."/>
        </authorList>
    </citation>
    <scope>NUCLEOTIDE SEQUENCE [LARGE SCALE GENOMIC DNA]</scope>
    <source>
        <strain evidence="12">cv. Red5</strain>
    </source>
</reference>
<accession>A0A2R6P7F6</accession>
<dbReference type="Gene3D" id="3.40.50.300">
    <property type="entry name" value="P-loop containing nucleotide triphosphate hydrolases"/>
    <property type="match status" value="1"/>
</dbReference>
<feature type="region of interest" description="Disordered" evidence="7">
    <location>
        <begin position="1"/>
        <end position="161"/>
    </location>
</feature>
<feature type="compositionally biased region" description="Polar residues" evidence="7">
    <location>
        <begin position="2201"/>
        <end position="2220"/>
    </location>
</feature>
<feature type="region of interest" description="Disordered" evidence="7">
    <location>
        <begin position="2271"/>
        <end position="2313"/>
    </location>
</feature>
<feature type="domain" description="Helicase C-terminal" evidence="10">
    <location>
        <begin position="995"/>
        <end position="1158"/>
    </location>
</feature>
<feature type="region of interest" description="Disordered" evidence="7">
    <location>
        <begin position="417"/>
        <end position="445"/>
    </location>
</feature>
<dbReference type="InterPro" id="IPR019787">
    <property type="entry name" value="Znf_PHD-finger"/>
</dbReference>
<dbReference type="CDD" id="cd18793">
    <property type="entry name" value="SF2_C_SNF"/>
    <property type="match status" value="1"/>
</dbReference>
<dbReference type="SUPFAM" id="SSF57903">
    <property type="entry name" value="FYVE/PHD zinc finger"/>
    <property type="match status" value="1"/>
</dbReference>
<feature type="domain" description="Chromo" evidence="8">
    <location>
        <begin position="588"/>
        <end position="669"/>
    </location>
</feature>
<dbReference type="PROSITE" id="PS50013">
    <property type="entry name" value="CHROMO_2"/>
    <property type="match status" value="1"/>
</dbReference>
<dbReference type="InterPro" id="IPR056882">
    <property type="entry name" value="MOM1_dom"/>
</dbReference>
<dbReference type="Gene3D" id="6.10.250.1310">
    <property type="match status" value="1"/>
</dbReference>
<dbReference type="InterPro" id="IPR038718">
    <property type="entry name" value="SNF2-like_sf"/>
</dbReference>
<reference evidence="11 12" key="1">
    <citation type="submission" date="2017-07" db="EMBL/GenBank/DDBJ databases">
        <title>An improved, manually edited Actinidia chinensis var. chinensis (kiwifruit) genome highlights the challenges associated with draft genomes and gene prediction in plants.</title>
        <authorList>
            <person name="Pilkington S."/>
            <person name="Crowhurst R."/>
            <person name="Hilario E."/>
            <person name="Nardozza S."/>
            <person name="Fraser L."/>
            <person name="Peng Y."/>
            <person name="Gunaseelan K."/>
            <person name="Simpson R."/>
            <person name="Tahir J."/>
            <person name="Deroles S."/>
            <person name="Templeton K."/>
            <person name="Luo Z."/>
            <person name="Davy M."/>
            <person name="Cheng C."/>
            <person name="Mcneilage M."/>
            <person name="Scaglione D."/>
            <person name="Liu Y."/>
            <person name="Zhang Q."/>
            <person name="Datson P."/>
            <person name="De Silva N."/>
            <person name="Gardiner S."/>
            <person name="Bassett H."/>
            <person name="Chagne D."/>
            <person name="Mccallum J."/>
            <person name="Dzierzon H."/>
            <person name="Deng C."/>
            <person name="Wang Y.-Y."/>
            <person name="Barron N."/>
            <person name="Manako K."/>
            <person name="Bowen J."/>
            <person name="Foster T."/>
            <person name="Erridge Z."/>
            <person name="Tiffin H."/>
            <person name="Waite C."/>
            <person name="Davies K."/>
            <person name="Grierson E."/>
            <person name="Laing W."/>
            <person name="Kirk R."/>
            <person name="Chen X."/>
            <person name="Wood M."/>
            <person name="Montefiori M."/>
            <person name="Brummell D."/>
            <person name="Schwinn K."/>
            <person name="Catanach A."/>
            <person name="Fullerton C."/>
            <person name="Li D."/>
            <person name="Meiyalaghan S."/>
            <person name="Nieuwenhuizen N."/>
            <person name="Read N."/>
            <person name="Prakash R."/>
            <person name="Hunter D."/>
            <person name="Zhang H."/>
            <person name="Mckenzie M."/>
            <person name="Knabel M."/>
            <person name="Harris A."/>
            <person name="Allan A."/>
            <person name="Chen A."/>
            <person name="Janssen B."/>
            <person name="Plunkett B."/>
            <person name="Dwamena C."/>
            <person name="Voogd C."/>
            <person name="Leif D."/>
            <person name="Lafferty D."/>
            <person name="Souleyre E."/>
            <person name="Varkonyi-Gasic E."/>
            <person name="Gambi F."/>
            <person name="Hanley J."/>
            <person name="Yao J.-L."/>
            <person name="Cheung J."/>
            <person name="David K."/>
            <person name="Warren B."/>
            <person name="Marsh K."/>
            <person name="Snowden K."/>
            <person name="Lin-Wang K."/>
            <person name="Brian L."/>
            <person name="Martinez-Sanchez M."/>
            <person name="Wang M."/>
            <person name="Ileperuma N."/>
            <person name="Macnee N."/>
            <person name="Campin R."/>
            <person name="Mcatee P."/>
            <person name="Drummond R."/>
            <person name="Espley R."/>
            <person name="Ireland H."/>
            <person name="Wu R."/>
            <person name="Atkinson R."/>
            <person name="Karunairetnam S."/>
            <person name="Bulley S."/>
            <person name="Chunkath S."/>
            <person name="Hanley Z."/>
            <person name="Storey R."/>
            <person name="Thrimawithana A."/>
            <person name="Thomson S."/>
            <person name="David C."/>
            <person name="Testolin R."/>
        </authorList>
    </citation>
    <scope>NUCLEOTIDE SEQUENCE [LARGE SCALE GENOMIC DNA]</scope>
    <source>
        <strain evidence="12">cv. Red5</strain>
        <tissue evidence="11">Young leaf</tissue>
    </source>
</reference>
<dbReference type="Gene3D" id="3.40.50.10810">
    <property type="entry name" value="Tandem AAA-ATPase domain"/>
    <property type="match status" value="1"/>
</dbReference>
<dbReference type="GO" id="GO:0008270">
    <property type="term" value="F:zinc ion binding"/>
    <property type="evidence" value="ECO:0007669"/>
    <property type="project" value="UniProtKB-KW"/>
</dbReference>
<dbReference type="SUPFAM" id="SSF52540">
    <property type="entry name" value="P-loop containing nucleoside triphosphate hydrolases"/>
    <property type="match status" value="2"/>
</dbReference>
<evidence type="ECO:0000313" key="11">
    <source>
        <dbReference type="EMBL" id="PSR86582.1"/>
    </source>
</evidence>
<evidence type="ECO:0000259" key="8">
    <source>
        <dbReference type="PROSITE" id="PS50013"/>
    </source>
</evidence>
<dbReference type="InterPro" id="IPR011011">
    <property type="entry name" value="Znf_FYVE_PHD"/>
</dbReference>
<dbReference type="InterPro" id="IPR013083">
    <property type="entry name" value="Znf_RING/FYVE/PHD"/>
</dbReference>
<feature type="compositionally biased region" description="Basic and acidic residues" evidence="7">
    <location>
        <begin position="80"/>
        <end position="89"/>
    </location>
</feature>
<dbReference type="SMART" id="SM00298">
    <property type="entry name" value="CHROMO"/>
    <property type="match status" value="2"/>
</dbReference>
<feature type="compositionally biased region" description="Low complexity" evidence="7">
    <location>
        <begin position="20"/>
        <end position="40"/>
    </location>
</feature>
<feature type="region of interest" description="Disordered" evidence="7">
    <location>
        <begin position="1908"/>
        <end position="1951"/>
    </location>
</feature>
<dbReference type="InterPro" id="IPR001650">
    <property type="entry name" value="Helicase_C-like"/>
</dbReference>
<evidence type="ECO:0000259" key="9">
    <source>
        <dbReference type="PROSITE" id="PS50016"/>
    </source>
</evidence>
<feature type="compositionally biased region" description="Basic and acidic residues" evidence="7">
    <location>
        <begin position="1"/>
        <end position="15"/>
    </location>
</feature>
<keyword evidence="1" id="KW-0479">Metal-binding</keyword>
<dbReference type="GO" id="GO:0005524">
    <property type="term" value="F:ATP binding"/>
    <property type="evidence" value="ECO:0007669"/>
    <property type="project" value="InterPro"/>
</dbReference>
<feature type="compositionally biased region" description="Basic and acidic residues" evidence="7">
    <location>
        <begin position="417"/>
        <end position="429"/>
    </location>
</feature>
<dbReference type="SUPFAM" id="SSF54160">
    <property type="entry name" value="Chromo domain-like"/>
    <property type="match status" value="2"/>
</dbReference>
<gene>
    <name evidence="11" type="ORF">CEY00_Acc32205</name>
</gene>
<feature type="region of interest" description="Disordered" evidence="7">
    <location>
        <begin position="259"/>
        <end position="293"/>
    </location>
</feature>
<dbReference type="STRING" id="1590841.A0A2R6P7F6"/>
<dbReference type="PROSITE" id="PS01359">
    <property type="entry name" value="ZF_PHD_1"/>
    <property type="match status" value="1"/>
</dbReference>
<keyword evidence="4" id="KW-0378">Hydrolase</keyword>
<feature type="compositionally biased region" description="Basic and acidic residues" evidence="7">
    <location>
        <begin position="112"/>
        <end position="152"/>
    </location>
</feature>
<dbReference type="GO" id="GO:0016787">
    <property type="term" value="F:hydrolase activity"/>
    <property type="evidence" value="ECO:0007669"/>
    <property type="project" value="UniProtKB-KW"/>
</dbReference>
<keyword evidence="3 6" id="KW-0863">Zinc-finger</keyword>